<proteinExistence type="predicted"/>
<evidence type="ECO:0000256" key="1">
    <source>
        <dbReference type="ARBA" id="ARBA00022679"/>
    </source>
</evidence>
<dbReference type="InterPro" id="IPR003018">
    <property type="entry name" value="GAF"/>
</dbReference>
<feature type="domain" description="Histidine kinase/HSP90-like ATPase" evidence="5">
    <location>
        <begin position="294"/>
        <end position="386"/>
    </location>
</feature>
<dbReference type="RefSeq" id="WP_298385896.1">
    <property type="nucleotide sequence ID" value="NZ_JBFSHR010000030.1"/>
</dbReference>
<dbReference type="Proteomes" id="UP001560267">
    <property type="component" value="Unassembled WGS sequence"/>
</dbReference>
<dbReference type="SMART" id="SM00387">
    <property type="entry name" value="HATPase_c"/>
    <property type="match status" value="1"/>
</dbReference>
<evidence type="ECO:0000256" key="2">
    <source>
        <dbReference type="ARBA" id="ARBA00022777"/>
    </source>
</evidence>
<dbReference type="PANTHER" id="PTHR24421">
    <property type="entry name" value="NITRATE/NITRITE SENSOR PROTEIN NARX-RELATED"/>
    <property type="match status" value="1"/>
</dbReference>
<comment type="caution">
    <text evidence="6">The sequence shown here is derived from an EMBL/GenBank/DDBJ whole genome shotgun (WGS) entry which is preliminary data.</text>
</comment>
<dbReference type="InterPro" id="IPR003594">
    <property type="entry name" value="HATPase_dom"/>
</dbReference>
<keyword evidence="1" id="KW-0808">Transferase</keyword>
<name>A0ABV3Y446_9ACTN</name>
<dbReference type="InterPro" id="IPR036890">
    <property type="entry name" value="HATPase_C_sf"/>
</dbReference>
<evidence type="ECO:0000259" key="5">
    <source>
        <dbReference type="SMART" id="SM00387"/>
    </source>
</evidence>
<sequence length="398" mass="43883">MILEPEELMLYRKLAGVLAENLQLDRLAARSAQLVVEAVGASVCFVHLVNYEATRIELVGATPPFDTYRRRVSLGLGDGIAGWVAQTGQVAVVPDKWSDHRYRYLPELQGERFRALISVPMLNASGTVVGVLNVHWQRDDVDLDHHQEVLTTVASFLAGAFDHALLVDKLAAHERALEGFAQQLIDAQEAERRRIQLDLHDGVLQQVHAAYYRLEAVKAARGLDENEARDLRVASDLLRASAQAMRHLIQDSARQVLDEFGFLEAVNTLANSYPDFTVVVEDRTNMLDRALEATRALATLRIIQEALNNAWKHAGTARCELRLATIGGDLVVVIRDRGDGFDLTIPTATIGIGGMRERARMIGGHLELFSSPGEGTLVRLRLPVTPAVIEDGASSEPR</sequence>
<protein>
    <submittedName>
        <fullName evidence="6">GAF domain-containing protein</fullName>
    </submittedName>
</protein>
<keyword evidence="7" id="KW-1185">Reference proteome</keyword>
<evidence type="ECO:0000256" key="3">
    <source>
        <dbReference type="ARBA" id="ARBA00023012"/>
    </source>
</evidence>
<dbReference type="Pfam" id="PF13185">
    <property type="entry name" value="GAF_2"/>
    <property type="match status" value="1"/>
</dbReference>
<evidence type="ECO:0000259" key="4">
    <source>
        <dbReference type="SMART" id="SM00065"/>
    </source>
</evidence>
<keyword evidence="3" id="KW-0902">Two-component regulatory system</keyword>
<dbReference type="EMBL" id="JBFSHR010000030">
    <property type="protein sequence ID" value="MEX6429969.1"/>
    <property type="molecule type" value="Genomic_DNA"/>
</dbReference>
<gene>
    <name evidence="6" type="ORF">AB6A68_08975</name>
</gene>
<reference evidence="6 7" key="1">
    <citation type="submission" date="2024-07" db="EMBL/GenBank/DDBJ databases">
        <title>Draft Genome Sequence of Ferrimicrobium acidiphilum Strain YE2023, Isolated from a Pulp of Bioleach Reactor.</title>
        <authorList>
            <person name="Elkina Y.A."/>
            <person name="Bulaeva A.G."/>
            <person name="Beletsky A.V."/>
            <person name="Mardanov A.V."/>
        </authorList>
    </citation>
    <scope>NUCLEOTIDE SEQUENCE [LARGE SCALE GENOMIC DNA]</scope>
    <source>
        <strain evidence="6 7">YE2023</strain>
    </source>
</reference>
<accession>A0ABV3Y446</accession>
<dbReference type="InterPro" id="IPR029016">
    <property type="entry name" value="GAF-like_dom_sf"/>
</dbReference>
<dbReference type="CDD" id="cd16917">
    <property type="entry name" value="HATPase_UhpB-NarQ-NarX-like"/>
    <property type="match status" value="1"/>
</dbReference>
<dbReference type="Gene3D" id="3.30.565.10">
    <property type="entry name" value="Histidine kinase-like ATPase, C-terminal domain"/>
    <property type="match status" value="1"/>
</dbReference>
<dbReference type="SMART" id="SM00065">
    <property type="entry name" value="GAF"/>
    <property type="match status" value="1"/>
</dbReference>
<feature type="domain" description="GAF" evidence="4">
    <location>
        <begin position="23"/>
        <end position="171"/>
    </location>
</feature>
<dbReference type="SUPFAM" id="SSF55781">
    <property type="entry name" value="GAF domain-like"/>
    <property type="match status" value="1"/>
</dbReference>
<organism evidence="6 7">
    <name type="scientific">Ferrimicrobium acidiphilum</name>
    <dbReference type="NCBI Taxonomy" id="121039"/>
    <lineage>
        <taxon>Bacteria</taxon>
        <taxon>Bacillati</taxon>
        <taxon>Actinomycetota</taxon>
        <taxon>Acidimicrobiia</taxon>
        <taxon>Acidimicrobiales</taxon>
        <taxon>Acidimicrobiaceae</taxon>
        <taxon>Ferrimicrobium</taxon>
    </lineage>
</organism>
<dbReference type="Gene3D" id="1.20.5.1930">
    <property type="match status" value="1"/>
</dbReference>
<dbReference type="Gene3D" id="3.30.450.40">
    <property type="match status" value="1"/>
</dbReference>
<dbReference type="InterPro" id="IPR050482">
    <property type="entry name" value="Sensor_HK_TwoCompSys"/>
</dbReference>
<evidence type="ECO:0000313" key="6">
    <source>
        <dbReference type="EMBL" id="MEX6429969.1"/>
    </source>
</evidence>
<dbReference type="Pfam" id="PF02518">
    <property type="entry name" value="HATPase_c"/>
    <property type="match status" value="1"/>
</dbReference>
<evidence type="ECO:0000313" key="7">
    <source>
        <dbReference type="Proteomes" id="UP001560267"/>
    </source>
</evidence>
<dbReference type="SUPFAM" id="SSF55874">
    <property type="entry name" value="ATPase domain of HSP90 chaperone/DNA topoisomerase II/histidine kinase"/>
    <property type="match status" value="1"/>
</dbReference>
<keyword evidence="2" id="KW-0418">Kinase</keyword>